<feature type="compositionally biased region" description="Basic and acidic residues" evidence="1">
    <location>
        <begin position="267"/>
        <end position="284"/>
    </location>
</feature>
<gene>
    <name evidence="2" type="ORF">LALA0_S06e07250g</name>
</gene>
<dbReference type="EMBL" id="LN736365">
    <property type="protein sequence ID" value="CEP62933.1"/>
    <property type="molecule type" value="Genomic_DNA"/>
</dbReference>
<name>A0A0C7NBJ9_9SACH</name>
<protein>
    <submittedName>
        <fullName evidence="2">LALA0S06e07250g1_1</fullName>
    </submittedName>
</protein>
<dbReference type="Proteomes" id="UP000054304">
    <property type="component" value="Unassembled WGS sequence"/>
</dbReference>
<evidence type="ECO:0000256" key="1">
    <source>
        <dbReference type="SAM" id="MobiDB-lite"/>
    </source>
</evidence>
<feature type="compositionally biased region" description="Basic and acidic residues" evidence="1">
    <location>
        <begin position="1"/>
        <end position="12"/>
    </location>
</feature>
<reference evidence="2 3" key="1">
    <citation type="submission" date="2014-12" db="EMBL/GenBank/DDBJ databases">
        <authorList>
            <person name="Neuveglise Cecile"/>
        </authorList>
    </citation>
    <scope>NUCLEOTIDE SEQUENCE [LARGE SCALE GENOMIC DNA]</scope>
    <source>
        <strain evidence="2 3">CBS 12615</strain>
    </source>
</reference>
<evidence type="ECO:0000313" key="3">
    <source>
        <dbReference type="Proteomes" id="UP000054304"/>
    </source>
</evidence>
<sequence>MEEADRTSDNKPTRPIHSEIPSSDEVQTNSLIEPGAHVKNRPSANAESSISSASHVALKQTKRDIEFFHSAIVSEDLATIRNPRLSQAKMADAIRELVRRRGYKSADHGKEYKFRWSDDSTYCLIKYCREIGPFYGFEHLKSPTVKKLERSSFISLKWSCILYDLLMSLEFEGNVVPTETQIKQRYRYLTESMHAKLIAVPTGHQRSSSSLTGAEKVDIMLKRLLKLKNDSEKSRTLLRNRAADQRTKKRTAGQMLCSSSNPCVIESIDHTDSEEKSSTDELRQPVRRSNGSRDFTSYAPSVSKVSEPITEMHKLVQEIVQAVVIERKYREIDLQQKDVELAIRRQELELKVRDYRHEKEMIKQQKFRFDAERLETLVKMMATAKSLGIDDPSFLTFCKSRFISF</sequence>
<evidence type="ECO:0000313" key="2">
    <source>
        <dbReference type="EMBL" id="CEP62933.1"/>
    </source>
</evidence>
<feature type="compositionally biased region" description="Polar residues" evidence="1">
    <location>
        <begin position="20"/>
        <end position="29"/>
    </location>
</feature>
<feature type="region of interest" description="Disordered" evidence="1">
    <location>
        <begin position="1"/>
        <end position="29"/>
    </location>
</feature>
<dbReference type="AlphaFoldDB" id="A0A0C7NBJ9"/>
<dbReference type="HOGENOM" id="CLU_637892_0_0_1"/>
<dbReference type="GeneID" id="34686421"/>
<dbReference type="RefSeq" id="XP_022629155.1">
    <property type="nucleotide sequence ID" value="XM_022772008.1"/>
</dbReference>
<keyword evidence="3" id="KW-1185">Reference proteome</keyword>
<feature type="region of interest" description="Disordered" evidence="1">
    <location>
        <begin position="267"/>
        <end position="299"/>
    </location>
</feature>
<accession>A0A0C7NBJ9</accession>
<dbReference type="OrthoDB" id="4033174at2759"/>
<organism evidence="2 3">
    <name type="scientific">Lachancea lanzarotensis</name>
    <dbReference type="NCBI Taxonomy" id="1245769"/>
    <lineage>
        <taxon>Eukaryota</taxon>
        <taxon>Fungi</taxon>
        <taxon>Dikarya</taxon>
        <taxon>Ascomycota</taxon>
        <taxon>Saccharomycotina</taxon>
        <taxon>Saccharomycetes</taxon>
        <taxon>Saccharomycetales</taxon>
        <taxon>Saccharomycetaceae</taxon>
        <taxon>Lachancea</taxon>
    </lineage>
</organism>
<feature type="compositionally biased region" description="Polar residues" evidence="1">
    <location>
        <begin position="287"/>
        <end position="299"/>
    </location>
</feature>
<proteinExistence type="predicted"/>